<organism evidence="2 3">
    <name type="scientific">Candidatus Nitrospira allomarina</name>
    <dbReference type="NCBI Taxonomy" id="3020900"/>
    <lineage>
        <taxon>Bacteria</taxon>
        <taxon>Pseudomonadati</taxon>
        <taxon>Nitrospirota</taxon>
        <taxon>Nitrospiria</taxon>
        <taxon>Nitrospirales</taxon>
        <taxon>Nitrospiraceae</taxon>
        <taxon>Nitrospira</taxon>
    </lineage>
</organism>
<dbReference type="InterPro" id="IPR036869">
    <property type="entry name" value="J_dom_sf"/>
</dbReference>
<dbReference type="Pfam" id="PF00226">
    <property type="entry name" value="DnaJ"/>
    <property type="match status" value="1"/>
</dbReference>
<feature type="domain" description="J" evidence="1">
    <location>
        <begin position="137"/>
        <end position="203"/>
    </location>
</feature>
<dbReference type="RefSeq" id="WP_312646487.1">
    <property type="nucleotide sequence ID" value="NZ_CP116967.1"/>
</dbReference>
<protein>
    <submittedName>
        <fullName evidence="2">DnaJ domain-containing protein</fullName>
    </submittedName>
</protein>
<dbReference type="Proteomes" id="UP001302719">
    <property type="component" value="Chromosome"/>
</dbReference>
<sequence length="206" mass="23932">MALNEHNRRKFVAGMSRRIAKLRDQSEQSLDFAIETMFQERTEAYLHVEQGLIEVDRMLGLVEGELEDITELTTAQRLESRLEFIEDRFEEFESEIRQRPRRRRHKINLFNFFKAAGGSGGEGEPTSVRGEIRSSVQAYEVLGVEFGSPLPVVTRAFRERAKKIHPDIRQGDRSSEPELRRIIEAYQFLKTDYFGSTASDSMQRPF</sequence>
<dbReference type="SUPFAM" id="SSF46565">
    <property type="entry name" value="Chaperone J-domain"/>
    <property type="match status" value="1"/>
</dbReference>
<dbReference type="EMBL" id="CP116967">
    <property type="protein sequence ID" value="WNM59682.1"/>
    <property type="molecule type" value="Genomic_DNA"/>
</dbReference>
<dbReference type="CDD" id="cd06257">
    <property type="entry name" value="DnaJ"/>
    <property type="match status" value="1"/>
</dbReference>
<dbReference type="PROSITE" id="PS50076">
    <property type="entry name" value="DNAJ_2"/>
    <property type="match status" value="1"/>
</dbReference>
<gene>
    <name evidence="2" type="ORF">PP769_07985</name>
</gene>
<reference evidence="2 3" key="1">
    <citation type="submission" date="2023-01" db="EMBL/GenBank/DDBJ databases">
        <title>Cultivation and genomic characterization of new, ubiquitous marine nitrite-oxidizing bacteria from the Nitrospirales.</title>
        <authorList>
            <person name="Mueller A.J."/>
            <person name="Daebeler A."/>
            <person name="Herbold C.W."/>
            <person name="Kirkegaard R.H."/>
            <person name="Daims H."/>
        </authorList>
    </citation>
    <scope>NUCLEOTIDE SEQUENCE [LARGE SCALE GENOMIC DNA]</scope>
    <source>
        <strain evidence="2 3">VA</strain>
    </source>
</reference>
<dbReference type="KEGG" id="nall:PP769_07985"/>
<dbReference type="Gene3D" id="1.10.287.110">
    <property type="entry name" value="DnaJ domain"/>
    <property type="match status" value="1"/>
</dbReference>
<dbReference type="SMART" id="SM00271">
    <property type="entry name" value="DnaJ"/>
    <property type="match status" value="1"/>
</dbReference>
<name>A0AA96JTL8_9BACT</name>
<dbReference type="InterPro" id="IPR001623">
    <property type="entry name" value="DnaJ_domain"/>
</dbReference>
<keyword evidence="3" id="KW-1185">Reference proteome</keyword>
<proteinExistence type="predicted"/>
<evidence type="ECO:0000313" key="3">
    <source>
        <dbReference type="Proteomes" id="UP001302719"/>
    </source>
</evidence>
<accession>A0AA96JTL8</accession>
<evidence type="ECO:0000259" key="1">
    <source>
        <dbReference type="PROSITE" id="PS50076"/>
    </source>
</evidence>
<dbReference type="AlphaFoldDB" id="A0AA96JTL8"/>
<evidence type="ECO:0000313" key="2">
    <source>
        <dbReference type="EMBL" id="WNM59682.1"/>
    </source>
</evidence>
<dbReference type="PRINTS" id="PR00625">
    <property type="entry name" value="JDOMAIN"/>
</dbReference>